<name>A0A3P6PUT2_TAEAS</name>
<dbReference type="OrthoDB" id="6241035at2759"/>
<dbReference type="EMBL" id="UYRS01000309">
    <property type="protein sequence ID" value="VDK22848.1"/>
    <property type="molecule type" value="Genomic_DNA"/>
</dbReference>
<accession>A0A3P6PUT2</accession>
<feature type="transmembrane region" description="Helical" evidence="1">
    <location>
        <begin position="16"/>
        <end position="39"/>
    </location>
</feature>
<feature type="transmembrane region" description="Helical" evidence="1">
    <location>
        <begin position="166"/>
        <end position="182"/>
    </location>
</feature>
<proteinExistence type="predicted"/>
<evidence type="ECO:0000313" key="2">
    <source>
        <dbReference type="EMBL" id="VDK22848.1"/>
    </source>
</evidence>
<sequence length="228" mass="25582">MVDVLLGRFVGMQNNLIACVIIVFLCIIASCVVGSVSVLARRVPAAMVNAFLYLTACKFRLFSRRCLEILRWHGRLSGTIIVAVLTTEGFGVFITFANCIEHIKVNHIQSKWGPCYPIVRLPPDVSLSLGLFVGSPIEDWSCTFSSKQQLLEQIVLKSLQMNSTPVSLIVIFITFCYILQLYDPTLIRVQYGWTVYVNWVVAGVFLASTCAWFVLKQVLYVETAKTMI</sequence>
<keyword evidence="1" id="KW-1133">Transmembrane helix</keyword>
<evidence type="ECO:0000313" key="3">
    <source>
        <dbReference type="Proteomes" id="UP000282613"/>
    </source>
</evidence>
<dbReference type="Proteomes" id="UP000282613">
    <property type="component" value="Unassembled WGS sequence"/>
</dbReference>
<feature type="transmembrane region" description="Helical" evidence="1">
    <location>
        <begin position="45"/>
        <end position="62"/>
    </location>
</feature>
<evidence type="ECO:0000256" key="1">
    <source>
        <dbReference type="SAM" id="Phobius"/>
    </source>
</evidence>
<organism evidence="2 3">
    <name type="scientific">Taenia asiatica</name>
    <name type="common">Asian tapeworm</name>
    <dbReference type="NCBI Taxonomy" id="60517"/>
    <lineage>
        <taxon>Eukaryota</taxon>
        <taxon>Metazoa</taxon>
        <taxon>Spiralia</taxon>
        <taxon>Lophotrochozoa</taxon>
        <taxon>Platyhelminthes</taxon>
        <taxon>Cestoda</taxon>
        <taxon>Eucestoda</taxon>
        <taxon>Cyclophyllidea</taxon>
        <taxon>Taeniidae</taxon>
        <taxon>Taenia</taxon>
    </lineage>
</organism>
<reference evidence="2 3" key="1">
    <citation type="submission" date="2018-11" db="EMBL/GenBank/DDBJ databases">
        <authorList>
            <consortium name="Pathogen Informatics"/>
        </authorList>
    </citation>
    <scope>NUCLEOTIDE SEQUENCE [LARGE SCALE GENOMIC DNA]</scope>
</reference>
<feature type="transmembrane region" description="Helical" evidence="1">
    <location>
        <begin position="194"/>
        <end position="215"/>
    </location>
</feature>
<keyword evidence="1" id="KW-0472">Membrane</keyword>
<protein>
    <submittedName>
        <fullName evidence="2">Uncharacterized protein</fullName>
    </submittedName>
</protein>
<keyword evidence="3" id="KW-1185">Reference proteome</keyword>
<dbReference type="AlphaFoldDB" id="A0A3P6PUT2"/>
<keyword evidence="1" id="KW-0812">Transmembrane</keyword>
<gene>
    <name evidence="2" type="ORF">TASK_LOCUS1313</name>
</gene>